<reference evidence="1" key="1">
    <citation type="submission" date="2014-09" db="EMBL/GenBank/DDBJ databases">
        <authorList>
            <person name="Magalhaes I.L.F."/>
            <person name="Oliveira U."/>
            <person name="Santos F.R."/>
            <person name="Vidigal T.H.D.A."/>
            <person name="Brescovit A.D."/>
            <person name="Santos A.J."/>
        </authorList>
    </citation>
    <scope>NUCLEOTIDE SEQUENCE</scope>
    <source>
        <tissue evidence="1">Shoot tissue taken approximately 20 cm above the soil surface</tissue>
    </source>
</reference>
<sequence length="98" mass="11682">MVRHLQFVLEFALLLKPQCVHLFSRHQSRDLWRYPKMKCLHLFLSHQESKMECLHLNNQPWHRSRMKQSSLLQISVIEMQCFHLSSCCNNSDSAQLSS</sequence>
<dbReference type="EMBL" id="GBRH01165561">
    <property type="protein sequence ID" value="JAE32335.1"/>
    <property type="molecule type" value="Transcribed_RNA"/>
</dbReference>
<accession>A0A0A9H553</accession>
<name>A0A0A9H553_ARUDO</name>
<evidence type="ECO:0000313" key="1">
    <source>
        <dbReference type="EMBL" id="JAE32335.1"/>
    </source>
</evidence>
<reference evidence="1" key="2">
    <citation type="journal article" date="2015" name="Data Brief">
        <title>Shoot transcriptome of the giant reed, Arundo donax.</title>
        <authorList>
            <person name="Barrero R.A."/>
            <person name="Guerrero F.D."/>
            <person name="Moolhuijzen P."/>
            <person name="Goolsby J.A."/>
            <person name="Tidwell J."/>
            <person name="Bellgard S.E."/>
            <person name="Bellgard M.I."/>
        </authorList>
    </citation>
    <scope>NUCLEOTIDE SEQUENCE</scope>
    <source>
        <tissue evidence="1">Shoot tissue taken approximately 20 cm above the soil surface</tissue>
    </source>
</reference>
<protein>
    <submittedName>
        <fullName evidence="1">Uncharacterized protein</fullName>
    </submittedName>
</protein>
<dbReference type="AlphaFoldDB" id="A0A0A9H553"/>
<organism evidence="1">
    <name type="scientific">Arundo donax</name>
    <name type="common">Giant reed</name>
    <name type="synonym">Donax arundinaceus</name>
    <dbReference type="NCBI Taxonomy" id="35708"/>
    <lineage>
        <taxon>Eukaryota</taxon>
        <taxon>Viridiplantae</taxon>
        <taxon>Streptophyta</taxon>
        <taxon>Embryophyta</taxon>
        <taxon>Tracheophyta</taxon>
        <taxon>Spermatophyta</taxon>
        <taxon>Magnoliopsida</taxon>
        <taxon>Liliopsida</taxon>
        <taxon>Poales</taxon>
        <taxon>Poaceae</taxon>
        <taxon>PACMAD clade</taxon>
        <taxon>Arundinoideae</taxon>
        <taxon>Arundineae</taxon>
        <taxon>Arundo</taxon>
    </lineage>
</organism>
<proteinExistence type="predicted"/>